<evidence type="ECO:0000313" key="3">
    <source>
        <dbReference type="Proteomes" id="UP000252519"/>
    </source>
</evidence>
<protein>
    <submittedName>
        <fullName evidence="2">Uncharacterized protein</fullName>
    </submittedName>
</protein>
<comment type="caution">
    <text evidence="2">The sequence shown here is derived from an EMBL/GenBank/DDBJ whole genome shotgun (WGS) entry which is preliminary data.</text>
</comment>
<gene>
    <name evidence="2" type="ORF">ANCCAN_28922</name>
</gene>
<sequence length="102" mass="11266">MVKKKIRATPKYVEKGEITTLELPRPRESEDEEDYAVADLSAIPTPKIEFVMPNLTPLDGSKKKASKKTKVPEKTEGTTSSSEGTTLTSEQLNIEVGGFPWN</sequence>
<feature type="region of interest" description="Disordered" evidence="1">
    <location>
        <begin position="54"/>
        <end position="102"/>
    </location>
</feature>
<feature type="compositionally biased region" description="Low complexity" evidence="1">
    <location>
        <begin position="77"/>
        <end position="90"/>
    </location>
</feature>
<accession>A0A368F592</accession>
<proteinExistence type="predicted"/>
<dbReference type="EMBL" id="JOJR01012308">
    <property type="protein sequence ID" value="RCN25367.1"/>
    <property type="molecule type" value="Genomic_DNA"/>
</dbReference>
<dbReference type="OrthoDB" id="10610305at2759"/>
<reference evidence="2 3" key="1">
    <citation type="submission" date="2014-10" db="EMBL/GenBank/DDBJ databases">
        <title>Draft genome of the hookworm Ancylostoma caninum.</title>
        <authorList>
            <person name="Mitreva M."/>
        </authorList>
    </citation>
    <scope>NUCLEOTIDE SEQUENCE [LARGE SCALE GENOMIC DNA]</scope>
    <source>
        <strain evidence="2 3">Baltimore</strain>
    </source>
</reference>
<organism evidence="2 3">
    <name type="scientific">Ancylostoma caninum</name>
    <name type="common">Dog hookworm</name>
    <dbReference type="NCBI Taxonomy" id="29170"/>
    <lineage>
        <taxon>Eukaryota</taxon>
        <taxon>Metazoa</taxon>
        <taxon>Ecdysozoa</taxon>
        <taxon>Nematoda</taxon>
        <taxon>Chromadorea</taxon>
        <taxon>Rhabditida</taxon>
        <taxon>Rhabditina</taxon>
        <taxon>Rhabditomorpha</taxon>
        <taxon>Strongyloidea</taxon>
        <taxon>Ancylostomatidae</taxon>
        <taxon>Ancylostomatinae</taxon>
        <taxon>Ancylostoma</taxon>
    </lineage>
</organism>
<evidence type="ECO:0000256" key="1">
    <source>
        <dbReference type="SAM" id="MobiDB-lite"/>
    </source>
</evidence>
<keyword evidence="3" id="KW-1185">Reference proteome</keyword>
<name>A0A368F592_ANCCA</name>
<dbReference type="Proteomes" id="UP000252519">
    <property type="component" value="Unassembled WGS sequence"/>
</dbReference>
<evidence type="ECO:0000313" key="2">
    <source>
        <dbReference type="EMBL" id="RCN25367.1"/>
    </source>
</evidence>
<dbReference type="AlphaFoldDB" id="A0A368F592"/>